<dbReference type="GO" id="GO:0055052">
    <property type="term" value="C:ATP-binding cassette (ABC) transporter complex, substrate-binding subunit-containing"/>
    <property type="evidence" value="ECO:0007669"/>
    <property type="project" value="TreeGrafter"/>
</dbReference>
<evidence type="ECO:0000256" key="1">
    <source>
        <dbReference type="ARBA" id="ARBA00008520"/>
    </source>
</evidence>
<keyword evidence="2" id="KW-0813">Transport</keyword>
<dbReference type="PANTHER" id="PTHR30061">
    <property type="entry name" value="MALTOSE-BINDING PERIPLASMIC PROTEIN"/>
    <property type="match status" value="1"/>
</dbReference>
<dbReference type="Proteomes" id="UP000189933">
    <property type="component" value="Unassembled WGS sequence"/>
</dbReference>
<evidence type="ECO:0000313" key="5">
    <source>
        <dbReference type="EMBL" id="SKA12208.1"/>
    </source>
</evidence>
<dbReference type="GO" id="GO:1901982">
    <property type="term" value="F:maltose binding"/>
    <property type="evidence" value="ECO:0007669"/>
    <property type="project" value="TreeGrafter"/>
</dbReference>
<feature type="chain" id="PRO_5038924727" evidence="4">
    <location>
        <begin position="19"/>
        <end position="427"/>
    </location>
</feature>
<comment type="similarity">
    <text evidence="1">Belongs to the bacterial solute-binding protein 1 family.</text>
</comment>
<dbReference type="SUPFAM" id="SSF53850">
    <property type="entry name" value="Periplasmic binding protein-like II"/>
    <property type="match status" value="1"/>
</dbReference>
<reference evidence="6" key="1">
    <citation type="submission" date="2017-02" db="EMBL/GenBank/DDBJ databases">
        <authorList>
            <person name="Varghese N."/>
            <person name="Submissions S."/>
        </authorList>
    </citation>
    <scope>NUCLEOTIDE SEQUENCE [LARGE SCALE GENOMIC DNA]</scope>
    <source>
        <strain evidence="6">DSM 16521</strain>
    </source>
</reference>
<evidence type="ECO:0000313" key="6">
    <source>
        <dbReference type="Proteomes" id="UP000189933"/>
    </source>
</evidence>
<dbReference type="EMBL" id="FUXM01000026">
    <property type="protein sequence ID" value="SKA12208.1"/>
    <property type="molecule type" value="Genomic_DNA"/>
</dbReference>
<dbReference type="Gene3D" id="3.40.190.10">
    <property type="entry name" value="Periplasmic binding protein-like II"/>
    <property type="match status" value="2"/>
</dbReference>
<keyword evidence="6" id="KW-1185">Reference proteome</keyword>
<dbReference type="OrthoDB" id="41208at2"/>
<feature type="signal peptide" evidence="4">
    <location>
        <begin position="1"/>
        <end position="18"/>
    </location>
</feature>
<dbReference type="PROSITE" id="PS51257">
    <property type="entry name" value="PROKAR_LIPOPROTEIN"/>
    <property type="match status" value="1"/>
</dbReference>
<keyword evidence="3 4" id="KW-0732">Signal</keyword>
<name>A0A1T4R962_9FIRM</name>
<dbReference type="GO" id="GO:0042956">
    <property type="term" value="P:maltodextrin transmembrane transport"/>
    <property type="evidence" value="ECO:0007669"/>
    <property type="project" value="TreeGrafter"/>
</dbReference>
<proteinExistence type="inferred from homology"/>
<sequence>MKGIVKSLSLGLATVLLASSFVTGCAKNEEPRTGNKPGGEKVTISFWHTFNQEETQTINEIVKEFEAQNPDIKVDMQAVPFADAQNKFKVAAQAGNAPDVFRAEIAWTPEFAALGYLAPIDDLIKPEDKADYLEAPFNYNVYNGKIWGVPQVTDALALLYNKRMLKEAGVEPPKTMDELVKVAQKLTDKQKGRYGFFYRGDAYWYQPFMWAFGGGLIDSKDKTILVNTPGAVKGLQFMIDLRDKYGVVPKEIDFANDYDNMQVGFKTGKYAMILNGPWATSDLLSGPEFKDPDNLGIAPIPVGPEGKTGSPVGGHNYVISANTKNREAAYKFIEFINSREAQAKFAVKNNLLPTRKSAYELPEVKNNRIVSDFKAVIEKATNRPVIPEGGQIYTDFTPNYQAALKGQKTPQQALDDVAAAWKKLLNK</sequence>
<dbReference type="PANTHER" id="PTHR30061:SF50">
    <property type="entry name" value="MALTOSE_MALTODEXTRIN-BINDING PERIPLASMIC PROTEIN"/>
    <property type="match status" value="1"/>
</dbReference>
<dbReference type="CDD" id="cd14751">
    <property type="entry name" value="PBP2_GacH"/>
    <property type="match status" value="1"/>
</dbReference>
<protein>
    <submittedName>
        <fullName evidence="5">Arabinogalactan oligomer / maltooligosaccharide transport system substrate-binding protein</fullName>
    </submittedName>
</protein>
<organism evidence="5 6">
    <name type="scientific">Carboxydocella sporoproducens DSM 16521</name>
    <dbReference type="NCBI Taxonomy" id="1121270"/>
    <lineage>
        <taxon>Bacteria</taxon>
        <taxon>Bacillati</taxon>
        <taxon>Bacillota</taxon>
        <taxon>Clostridia</taxon>
        <taxon>Eubacteriales</taxon>
        <taxon>Clostridiales Family XVI. Incertae Sedis</taxon>
        <taxon>Carboxydocella</taxon>
    </lineage>
</organism>
<dbReference type="Pfam" id="PF01547">
    <property type="entry name" value="SBP_bac_1"/>
    <property type="match status" value="1"/>
</dbReference>
<evidence type="ECO:0000256" key="4">
    <source>
        <dbReference type="SAM" id="SignalP"/>
    </source>
</evidence>
<dbReference type="AlphaFoldDB" id="A0A1T4R962"/>
<evidence type="ECO:0000256" key="2">
    <source>
        <dbReference type="ARBA" id="ARBA00022448"/>
    </source>
</evidence>
<dbReference type="RefSeq" id="WP_159071799.1">
    <property type="nucleotide sequence ID" value="NZ_FUXM01000026.1"/>
</dbReference>
<accession>A0A1T4R962</accession>
<evidence type="ECO:0000256" key="3">
    <source>
        <dbReference type="ARBA" id="ARBA00022729"/>
    </source>
</evidence>
<dbReference type="GO" id="GO:0015768">
    <property type="term" value="P:maltose transport"/>
    <property type="evidence" value="ECO:0007669"/>
    <property type="project" value="TreeGrafter"/>
</dbReference>
<dbReference type="InterPro" id="IPR006059">
    <property type="entry name" value="SBP"/>
</dbReference>
<gene>
    <name evidence="5" type="ORF">SAMN02745885_01976</name>
</gene>